<feature type="compositionally biased region" description="Pro residues" evidence="1">
    <location>
        <begin position="1033"/>
        <end position="1042"/>
    </location>
</feature>
<reference evidence="3" key="1">
    <citation type="submission" date="2023-03" db="EMBL/GenBank/DDBJ databases">
        <authorList>
            <person name="Steffen K."/>
            <person name="Cardenas P."/>
        </authorList>
    </citation>
    <scope>NUCLEOTIDE SEQUENCE</scope>
</reference>
<keyword evidence="4" id="KW-1185">Reference proteome</keyword>
<evidence type="ECO:0000256" key="1">
    <source>
        <dbReference type="SAM" id="MobiDB-lite"/>
    </source>
</evidence>
<feature type="region of interest" description="Disordered" evidence="1">
    <location>
        <begin position="910"/>
        <end position="937"/>
    </location>
</feature>
<gene>
    <name evidence="3" type="ORF">GBAR_LOCUS24656</name>
</gene>
<dbReference type="SMART" id="SM00233">
    <property type="entry name" value="PH"/>
    <property type="match status" value="2"/>
</dbReference>
<feature type="region of interest" description="Disordered" evidence="1">
    <location>
        <begin position="826"/>
        <end position="850"/>
    </location>
</feature>
<proteinExistence type="predicted"/>
<evidence type="ECO:0000259" key="2">
    <source>
        <dbReference type="SMART" id="SM00233"/>
    </source>
</evidence>
<sequence>MAMAKVVMRGPLFQKGSGAWKRRAVVVFCGSENDGKLHSACMALYDNHENAERAGDKKPMEIIQLVGAKIKELTYSSPIRSQGSPRSGGTLFLVIHSNKVNEFRSESGVHWPSLLTLLTMFPYSVIPEEPNPISDGFRYKVDPKSHGADSAWTVYIMPEEVGSRCNMLGVHILLLRGGIPNQSVGQLQIVSQSDVGKPIVAWDRDKMRRTGMTWNLVFIEIGQRCQGGPGLVWMYAGPKEAYPLRETLHRFLFEGDGKAVSIPTRDIFDSSRPRYSVNTSLPSSYKRSQSSSSFKYSEVSVGQDSPISLSCSPAPAQDVPPPVLLYKHPSFRKQCSVPVPHSSRCSASPSGSFGVPSQQSYSHSVGSFNDDEMFDERAMSRQSVSPHDDPHEENEESGSRQFRMDSDFGASSNAHHHCETMLPRQEQHEYETMCHPSHSRLHKAHEDYIKRLPAFRRAVIVFCGRENNGKLHSACMALYDNYRNVEQPGDKKPKKIIQLMDAKIKEPTYSSPVGSQVSPRSVGALLEKACQLLVINSNEVNEFRLESGDMKFHWLKLLTLLAMFPYSVIPEEPSSNPISERFWYKVNPKSCGADSAWAVYIMPEEVGSRCNMLGVHILLLKGGIPNQSVGQLQIVSPSDAGKPIVAWDRDKIRRTGNMGNLVFIEIGRRCKGGPGLVWMYAGFEEVHPLRETLHRFLFEGDGKALSIPTRYSSVYSKPRSSVDMSLPSPYERSQSSSSFQYSQGSVGPSDDSGFKDSPLSNSRSLAQDVPPPVRLDTHPSFRKQRSVPVPRSSASPSGSFGAPSQQSYSHSVDTFNDDEMFDERAMSRQPHDDGHYEENEESGSGQFRMNSDRDNYIKMTQALAGLKIPRPVVPSNYDVPRPVVPSNYDVPRPVVPSNYDVPPLFCTQSGESLVPSPASPSSNYHNSGPLPTIQEAPETREQLNVSAASKTRDEDFVVYHPNYDNAEIRSERQRDSCETYQNVPLIDEDLPQQPFRSLTSNMEKGQYTPPKNKNGPHLHYAQRQLSSTAVSPPGLPPRVPVV</sequence>
<dbReference type="Proteomes" id="UP001174909">
    <property type="component" value="Unassembled WGS sequence"/>
</dbReference>
<protein>
    <recommendedName>
        <fullName evidence="2">PH domain-containing protein</fullName>
    </recommendedName>
</protein>
<feature type="region of interest" description="Disordered" evidence="1">
    <location>
        <begin position="717"/>
        <end position="812"/>
    </location>
</feature>
<evidence type="ECO:0000313" key="3">
    <source>
        <dbReference type="EMBL" id="CAI8044452.1"/>
    </source>
</evidence>
<dbReference type="AlphaFoldDB" id="A0AA35TC45"/>
<accession>A0AA35TC45</accession>
<dbReference type="InterPro" id="IPR001849">
    <property type="entry name" value="PH_domain"/>
</dbReference>
<evidence type="ECO:0000313" key="4">
    <source>
        <dbReference type="Proteomes" id="UP001174909"/>
    </source>
</evidence>
<feature type="region of interest" description="Disordered" evidence="1">
    <location>
        <begin position="1000"/>
        <end position="1042"/>
    </location>
</feature>
<dbReference type="InterPro" id="IPR011993">
    <property type="entry name" value="PH-like_dom_sf"/>
</dbReference>
<organism evidence="3 4">
    <name type="scientific">Geodia barretti</name>
    <name type="common">Barrett's horny sponge</name>
    <dbReference type="NCBI Taxonomy" id="519541"/>
    <lineage>
        <taxon>Eukaryota</taxon>
        <taxon>Metazoa</taxon>
        <taxon>Porifera</taxon>
        <taxon>Demospongiae</taxon>
        <taxon>Heteroscleromorpha</taxon>
        <taxon>Tetractinellida</taxon>
        <taxon>Astrophorina</taxon>
        <taxon>Geodiidae</taxon>
        <taxon>Geodia</taxon>
    </lineage>
</organism>
<feature type="region of interest" description="Disordered" evidence="1">
    <location>
        <begin position="338"/>
        <end position="400"/>
    </location>
</feature>
<dbReference type="EMBL" id="CASHTH010003395">
    <property type="protein sequence ID" value="CAI8044452.1"/>
    <property type="molecule type" value="Genomic_DNA"/>
</dbReference>
<feature type="compositionally biased region" description="Low complexity" evidence="1">
    <location>
        <begin position="786"/>
        <end position="807"/>
    </location>
</feature>
<feature type="compositionally biased region" description="Polar residues" evidence="1">
    <location>
        <begin position="343"/>
        <end position="367"/>
    </location>
</feature>
<feature type="domain" description="PH" evidence="2">
    <location>
        <begin position="6"/>
        <end position="122"/>
    </location>
</feature>
<dbReference type="SUPFAM" id="SSF50729">
    <property type="entry name" value="PH domain-like"/>
    <property type="match status" value="2"/>
</dbReference>
<name>A0AA35TC45_GEOBA</name>
<comment type="caution">
    <text evidence="3">The sequence shown here is derived from an EMBL/GenBank/DDBJ whole genome shotgun (WGS) entry which is preliminary data.</text>
</comment>
<feature type="compositionally biased region" description="Low complexity" evidence="1">
    <location>
        <begin position="725"/>
        <end position="745"/>
    </location>
</feature>
<dbReference type="Gene3D" id="2.30.29.30">
    <property type="entry name" value="Pleckstrin-homology domain (PH domain)/Phosphotyrosine-binding domain (PTB)"/>
    <property type="match status" value="2"/>
</dbReference>
<feature type="domain" description="PH" evidence="2">
    <location>
        <begin position="443"/>
        <end position="565"/>
    </location>
</feature>
<feature type="compositionally biased region" description="Basic and acidic residues" evidence="1">
    <location>
        <begin position="826"/>
        <end position="837"/>
    </location>
</feature>